<dbReference type="OrthoDB" id="10374644at2759"/>
<organism evidence="2 3">
    <name type="scientific">Steinernema carpocapsae</name>
    <name type="common">Entomopathogenic nematode</name>
    <dbReference type="NCBI Taxonomy" id="34508"/>
    <lineage>
        <taxon>Eukaryota</taxon>
        <taxon>Metazoa</taxon>
        <taxon>Ecdysozoa</taxon>
        <taxon>Nematoda</taxon>
        <taxon>Chromadorea</taxon>
        <taxon>Rhabditida</taxon>
        <taxon>Tylenchina</taxon>
        <taxon>Panagrolaimomorpha</taxon>
        <taxon>Strongyloidoidea</taxon>
        <taxon>Steinernematidae</taxon>
        <taxon>Steinernema</taxon>
    </lineage>
</organism>
<comment type="caution">
    <text evidence="2">The sequence shown here is derived from an EMBL/GenBank/DDBJ whole genome shotgun (WGS) entry which is preliminary data.</text>
</comment>
<sequence>MFDRCCLRNFAKVISSVAFYFNFLTCVLAGIALTSHFGQWYRIAVAVVIVWAICAHCALNHAVQEDELKSSCFMFYFVFQLLFIYCTGTIGFYLYYTSYPHLRDPEKVVFTTLAISIQVTFLVYVVGYYRYRRSLSKLEYRRIDIMSLATYRMRYELVP</sequence>
<gene>
    <name evidence="2" type="ORF">L596_009763</name>
</gene>
<feature type="transmembrane region" description="Helical" evidence="1">
    <location>
        <begin position="108"/>
        <end position="131"/>
    </location>
</feature>
<keyword evidence="1" id="KW-1133">Transmembrane helix</keyword>
<reference evidence="2 3" key="2">
    <citation type="journal article" date="2019" name="G3 (Bethesda)">
        <title>Hybrid Assembly of the Genome of the Entomopathogenic Nematode Steinernema carpocapsae Identifies the X-Chromosome.</title>
        <authorList>
            <person name="Serra L."/>
            <person name="Macchietto M."/>
            <person name="Macias-Munoz A."/>
            <person name="McGill C.J."/>
            <person name="Rodriguez I.M."/>
            <person name="Rodriguez B."/>
            <person name="Murad R."/>
            <person name="Mortazavi A."/>
        </authorList>
    </citation>
    <scope>NUCLEOTIDE SEQUENCE [LARGE SCALE GENOMIC DNA]</scope>
    <source>
        <strain evidence="2 3">ALL</strain>
    </source>
</reference>
<name>A0A4U5PGA8_STECR</name>
<accession>A0A4U5PGA8</accession>
<feature type="transmembrane region" description="Helical" evidence="1">
    <location>
        <begin position="75"/>
        <end position="96"/>
    </location>
</feature>
<evidence type="ECO:0000313" key="3">
    <source>
        <dbReference type="Proteomes" id="UP000298663"/>
    </source>
</evidence>
<feature type="transmembrane region" description="Helical" evidence="1">
    <location>
        <begin position="40"/>
        <end position="63"/>
    </location>
</feature>
<dbReference type="EMBL" id="AZBU02000002">
    <property type="protein sequence ID" value="TKR95622.1"/>
    <property type="molecule type" value="Genomic_DNA"/>
</dbReference>
<dbReference type="AlphaFoldDB" id="A0A4U5PGA8"/>
<keyword evidence="1" id="KW-0812">Transmembrane</keyword>
<keyword evidence="3" id="KW-1185">Reference proteome</keyword>
<keyword evidence="1" id="KW-0472">Membrane</keyword>
<dbReference type="Proteomes" id="UP000298663">
    <property type="component" value="Unassembled WGS sequence"/>
</dbReference>
<reference evidence="2 3" key="1">
    <citation type="journal article" date="2015" name="Genome Biol.">
        <title>Comparative genomics of Steinernema reveals deeply conserved gene regulatory networks.</title>
        <authorList>
            <person name="Dillman A.R."/>
            <person name="Macchietto M."/>
            <person name="Porter C.F."/>
            <person name="Rogers A."/>
            <person name="Williams B."/>
            <person name="Antoshechkin I."/>
            <person name="Lee M.M."/>
            <person name="Goodwin Z."/>
            <person name="Lu X."/>
            <person name="Lewis E.E."/>
            <person name="Goodrich-Blair H."/>
            <person name="Stock S.P."/>
            <person name="Adams B.J."/>
            <person name="Sternberg P.W."/>
            <person name="Mortazavi A."/>
        </authorList>
    </citation>
    <scope>NUCLEOTIDE SEQUENCE [LARGE SCALE GENOMIC DNA]</scope>
    <source>
        <strain evidence="2 3">ALL</strain>
    </source>
</reference>
<evidence type="ECO:0000256" key="1">
    <source>
        <dbReference type="SAM" id="Phobius"/>
    </source>
</evidence>
<protein>
    <submittedName>
        <fullName evidence="2">Uncharacterized protein</fullName>
    </submittedName>
</protein>
<proteinExistence type="predicted"/>
<feature type="transmembrane region" description="Helical" evidence="1">
    <location>
        <begin position="12"/>
        <end position="34"/>
    </location>
</feature>
<evidence type="ECO:0000313" key="2">
    <source>
        <dbReference type="EMBL" id="TKR95622.1"/>
    </source>
</evidence>